<dbReference type="InterPro" id="IPR050584">
    <property type="entry name" value="Cholesterol_7-desaturase"/>
</dbReference>
<keyword evidence="4" id="KW-0408">Iron</keyword>
<dbReference type="PANTHER" id="PTHR21266">
    <property type="entry name" value="IRON-SULFUR DOMAIN CONTAINING PROTEIN"/>
    <property type="match status" value="1"/>
</dbReference>
<evidence type="ECO:0000256" key="3">
    <source>
        <dbReference type="ARBA" id="ARBA00023002"/>
    </source>
</evidence>
<keyword evidence="3 7" id="KW-0560">Oxidoreductase</keyword>
<dbReference type="InterPro" id="IPR044043">
    <property type="entry name" value="VanA_C_cat"/>
</dbReference>
<dbReference type="PANTHER" id="PTHR21266:SF60">
    <property type="entry name" value="3-KETOSTEROID-9-ALPHA-MONOOXYGENASE, OXYGENASE COMPONENT"/>
    <property type="match status" value="1"/>
</dbReference>
<evidence type="ECO:0000259" key="6">
    <source>
        <dbReference type="PROSITE" id="PS51296"/>
    </source>
</evidence>
<dbReference type="AlphaFoldDB" id="B0T3Q9"/>
<dbReference type="GO" id="GO:0046872">
    <property type="term" value="F:metal ion binding"/>
    <property type="evidence" value="ECO:0007669"/>
    <property type="project" value="UniProtKB-KW"/>
</dbReference>
<dbReference type="InterPro" id="IPR036922">
    <property type="entry name" value="Rieske_2Fe-2S_sf"/>
</dbReference>
<name>B0T3Q9_CAUSK</name>
<dbReference type="HOGENOM" id="CLU_039484_0_0_5"/>
<dbReference type="eggNOG" id="COG4638">
    <property type="taxonomic scope" value="Bacteria"/>
</dbReference>
<organism evidence="7">
    <name type="scientific">Caulobacter sp. (strain K31)</name>
    <dbReference type="NCBI Taxonomy" id="366602"/>
    <lineage>
        <taxon>Bacteria</taxon>
        <taxon>Pseudomonadati</taxon>
        <taxon>Pseudomonadota</taxon>
        <taxon>Alphaproteobacteria</taxon>
        <taxon>Caulobacterales</taxon>
        <taxon>Caulobacteraceae</taxon>
        <taxon>Caulobacter</taxon>
    </lineage>
</organism>
<accession>B0T3Q9</accession>
<dbReference type="EMBL" id="CP000927">
    <property type="protein sequence ID" value="ABZ72373.1"/>
    <property type="molecule type" value="Genomic_DNA"/>
</dbReference>
<dbReference type="Pfam" id="PF00355">
    <property type="entry name" value="Rieske"/>
    <property type="match status" value="1"/>
</dbReference>
<dbReference type="SUPFAM" id="SSF50022">
    <property type="entry name" value="ISP domain"/>
    <property type="match status" value="1"/>
</dbReference>
<keyword evidence="2" id="KW-0479">Metal-binding</keyword>
<evidence type="ECO:0000256" key="1">
    <source>
        <dbReference type="ARBA" id="ARBA00022714"/>
    </source>
</evidence>
<dbReference type="Gene3D" id="2.102.10.10">
    <property type="entry name" value="Rieske [2Fe-2S] iron-sulphur domain"/>
    <property type="match status" value="1"/>
</dbReference>
<evidence type="ECO:0000313" key="7">
    <source>
        <dbReference type="EMBL" id="ABZ72373.1"/>
    </source>
</evidence>
<evidence type="ECO:0000256" key="4">
    <source>
        <dbReference type="ARBA" id="ARBA00023004"/>
    </source>
</evidence>
<dbReference type="EC" id="1.14.13.82" evidence="7"/>
<evidence type="ECO:0000256" key="2">
    <source>
        <dbReference type="ARBA" id="ARBA00022723"/>
    </source>
</evidence>
<reference evidence="7" key="1">
    <citation type="submission" date="2008-01" db="EMBL/GenBank/DDBJ databases">
        <title>Complete sequence of chromosome of Caulobacter sp. K31.</title>
        <authorList>
            <consortium name="US DOE Joint Genome Institute"/>
            <person name="Copeland A."/>
            <person name="Lucas S."/>
            <person name="Lapidus A."/>
            <person name="Barry K."/>
            <person name="Glavina del Rio T."/>
            <person name="Dalin E."/>
            <person name="Tice H."/>
            <person name="Pitluck S."/>
            <person name="Bruce D."/>
            <person name="Goodwin L."/>
            <person name="Thompson L.S."/>
            <person name="Brettin T."/>
            <person name="Detter J.C."/>
            <person name="Han C."/>
            <person name="Schmutz J."/>
            <person name="Larimer F."/>
            <person name="Land M."/>
            <person name="Hauser L."/>
            <person name="Kyrpides N."/>
            <person name="Kim E."/>
            <person name="Stephens C."/>
            <person name="Richardson P."/>
        </authorList>
    </citation>
    <scope>NUCLEOTIDE SEQUENCE [LARGE SCALE GENOMIC DNA]</scope>
    <source>
        <strain evidence="7">K31</strain>
    </source>
</reference>
<dbReference type="GO" id="GO:0018489">
    <property type="term" value="F:vanillate monooxygenase activity"/>
    <property type="evidence" value="ECO:0007669"/>
    <property type="project" value="UniProtKB-EC"/>
</dbReference>
<feature type="domain" description="Rieske" evidence="6">
    <location>
        <begin position="10"/>
        <end position="109"/>
    </location>
</feature>
<evidence type="ECO:0000256" key="5">
    <source>
        <dbReference type="ARBA" id="ARBA00023014"/>
    </source>
</evidence>
<keyword evidence="5" id="KW-0411">Iron-sulfur</keyword>
<keyword evidence="7" id="KW-0503">Monooxygenase</keyword>
<dbReference type="Gene3D" id="3.90.380.10">
    <property type="entry name" value="Naphthalene 1,2-dioxygenase Alpha Subunit, Chain A, domain 1"/>
    <property type="match status" value="1"/>
</dbReference>
<dbReference type="OrthoDB" id="9800776at2"/>
<dbReference type="STRING" id="366602.Caul_3246"/>
<keyword evidence="1" id="KW-0001">2Fe-2S</keyword>
<dbReference type="GO" id="GO:0051537">
    <property type="term" value="F:2 iron, 2 sulfur cluster binding"/>
    <property type="evidence" value="ECO:0007669"/>
    <property type="project" value="UniProtKB-KW"/>
</dbReference>
<dbReference type="CDD" id="cd08878">
    <property type="entry name" value="RHO_alpha_C_DMO-like"/>
    <property type="match status" value="1"/>
</dbReference>
<dbReference type="InterPro" id="IPR017941">
    <property type="entry name" value="Rieske_2Fe-2S"/>
</dbReference>
<dbReference type="PROSITE" id="PS51296">
    <property type="entry name" value="RIESKE"/>
    <property type="match status" value="1"/>
</dbReference>
<dbReference type="KEGG" id="cak:Caul_3246"/>
<protein>
    <submittedName>
        <fullName evidence="7">Vanillate monooxygenase</fullName>
        <ecNumber evidence="7">1.14.13.82</ecNumber>
    </submittedName>
</protein>
<dbReference type="SUPFAM" id="SSF55961">
    <property type="entry name" value="Bet v1-like"/>
    <property type="match status" value="1"/>
</dbReference>
<proteinExistence type="predicted"/>
<sequence length="347" mass="38261">MSERYLQDAWYQAAFAREIGDKPLARTLLDVPIVLYRSAGKVVALHDRCPHRFAPLSMGALRDGQIICGYHGVGFGDDGRCVHNPHGALPRAMRVRAYPVVERHTVVWIWMGDTRKADPALIPDLSFIDETPETARICFYIPTAANYRLVVDNLMDLSHADYLHPTSLGGVMTGAEASTELAADGVVNTWINRNCLAPARFHARVPPPQRADAWTEATWRAPAIMVIGTALAPAGEPRRREDEIWALHSMTPETASTTHYFVCGTRGERLDDVEYSERLRGMLANAFINEDKPMLEAQQARMGGASLSSLRPVLLAVDAGAMQARAQLDRMIALEQDPSAPPARDVA</sequence>
<dbReference type="Pfam" id="PF19112">
    <property type="entry name" value="VanA_C"/>
    <property type="match status" value="1"/>
</dbReference>
<gene>
    <name evidence="7" type="ordered locus">Caul_3246</name>
</gene>